<evidence type="ECO:0000256" key="1">
    <source>
        <dbReference type="SAM" id="Phobius"/>
    </source>
</evidence>
<dbReference type="Proteomes" id="UP001057580">
    <property type="component" value="Chromosome"/>
</dbReference>
<reference evidence="2" key="1">
    <citation type="submission" date="2022-09" db="EMBL/GenBank/DDBJ databases">
        <title>Diverse halophilic archaea isolated from saline environments.</title>
        <authorList>
            <person name="Cui H.-L."/>
        </authorList>
    </citation>
    <scope>NUCLEOTIDE SEQUENCE</scope>
    <source>
        <strain evidence="2">ZS-35-S2</strain>
    </source>
</reference>
<dbReference type="AlphaFoldDB" id="A0A9E7R3V0"/>
<accession>A0A9E7R3V0</accession>
<keyword evidence="1" id="KW-1133">Transmembrane helix</keyword>
<proteinExistence type="predicted"/>
<dbReference type="EMBL" id="CP104003">
    <property type="protein sequence ID" value="UWM55326.1"/>
    <property type="molecule type" value="Genomic_DNA"/>
</dbReference>
<feature type="transmembrane region" description="Helical" evidence="1">
    <location>
        <begin position="22"/>
        <end position="47"/>
    </location>
</feature>
<name>A0A9E7R3V0_9EURY</name>
<keyword evidence="1" id="KW-0472">Membrane</keyword>
<evidence type="ECO:0000313" key="2">
    <source>
        <dbReference type="EMBL" id="UWM55326.1"/>
    </source>
</evidence>
<dbReference type="RefSeq" id="WP_260594415.1">
    <property type="nucleotide sequence ID" value="NZ_CP104003.1"/>
</dbReference>
<evidence type="ECO:0000313" key="3">
    <source>
        <dbReference type="Proteomes" id="UP001057580"/>
    </source>
</evidence>
<protein>
    <submittedName>
        <fullName evidence="2">Uncharacterized protein</fullName>
    </submittedName>
</protein>
<dbReference type="GeneID" id="74941426"/>
<keyword evidence="1" id="KW-0812">Transmembrane</keyword>
<gene>
    <name evidence="2" type="ORF">N0B31_03350</name>
</gene>
<sequence length="48" mass="5336">MSVSEFREKLTSDSFVTAAGTVASYTVILVLMFVVLFVLPYLLFAFVL</sequence>
<dbReference type="KEGG" id="ssai:N0B31_03350"/>
<keyword evidence="3" id="KW-1185">Reference proteome</keyword>
<organism evidence="2 3">
    <name type="scientific">Salinirubellus salinus</name>
    <dbReference type="NCBI Taxonomy" id="1364945"/>
    <lineage>
        <taxon>Archaea</taxon>
        <taxon>Methanobacteriati</taxon>
        <taxon>Methanobacteriota</taxon>
        <taxon>Stenosarchaea group</taxon>
        <taxon>Halobacteria</taxon>
        <taxon>Halobacteriales</taxon>
        <taxon>Natronomonadaceae</taxon>
        <taxon>Salinirubellus</taxon>
    </lineage>
</organism>